<evidence type="ECO:0000256" key="4">
    <source>
        <dbReference type="ARBA" id="ARBA00022691"/>
    </source>
</evidence>
<dbReference type="KEGG" id="xya:ET471_09030"/>
<dbReference type="InterPro" id="IPR035996">
    <property type="entry name" value="4pyrrol_Methylase_sf"/>
</dbReference>
<keyword evidence="5" id="KW-0627">Porphyrin biosynthesis</keyword>
<dbReference type="AlphaFoldDB" id="A0A4P6F5W4"/>
<dbReference type="PANTHER" id="PTHR45790:SF3">
    <property type="entry name" value="S-ADENOSYL-L-METHIONINE-DEPENDENT UROPORPHYRINOGEN III METHYLTRANSFERASE, CHLOROPLASTIC"/>
    <property type="match status" value="1"/>
</dbReference>
<dbReference type="InterPro" id="IPR014777">
    <property type="entry name" value="4pyrrole_Mease_sub1"/>
</dbReference>
<dbReference type="CDD" id="cd11642">
    <property type="entry name" value="SUMT"/>
    <property type="match status" value="1"/>
</dbReference>
<feature type="domain" description="Tetrapyrrole methylase" evidence="6">
    <location>
        <begin position="4"/>
        <end position="216"/>
    </location>
</feature>
<evidence type="ECO:0000259" key="6">
    <source>
        <dbReference type="Pfam" id="PF00590"/>
    </source>
</evidence>
<evidence type="ECO:0000256" key="5">
    <source>
        <dbReference type="ARBA" id="ARBA00023244"/>
    </source>
</evidence>
<keyword evidence="4" id="KW-0949">S-adenosyl-L-methionine</keyword>
<gene>
    <name evidence="7" type="primary">cobA</name>
    <name evidence="7" type="ORF">ET471_09030</name>
</gene>
<dbReference type="EMBL" id="CP035493">
    <property type="protein sequence ID" value="QAY70163.1"/>
    <property type="molecule type" value="Genomic_DNA"/>
</dbReference>
<keyword evidence="8" id="KW-1185">Reference proteome</keyword>
<dbReference type="EC" id="2.1.1.107" evidence="1"/>
<dbReference type="Proteomes" id="UP000292118">
    <property type="component" value="Chromosome"/>
</dbReference>
<dbReference type="NCBIfam" id="TIGR01469">
    <property type="entry name" value="cobA_cysG_Cterm"/>
    <property type="match status" value="1"/>
</dbReference>
<dbReference type="Gene3D" id="3.30.950.10">
    <property type="entry name" value="Methyltransferase, Cobalt-precorrin-4 Transmethylase, Domain 2"/>
    <property type="match status" value="1"/>
</dbReference>
<evidence type="ECO:0000256" key="1">
    <source>
        <dbReference type="ARBA" id="ARBA00012162"/>
    </source>
</evidence>
<protein>
    <recommendedName>
        <fullName evidence="1">uroporphyrinogen-III C-methyltransferase</fullName>
        <ecNumber evidence="1">2.1.1.107</ecNumber>
    </recommendedName>
</protein>
<evidence type="ECO:0000313" key="7">
    <source>
        <dbReference type="EMBL" id="QAY70163.1"/>
    </source>
</evidence>
<proteinExistence type="predicted"/>
<dbReference type="SUPFAM" id="SSF53790">
    <property type="entry name" value="Tetrapyrrole methylase"/>
    <property type="match status" value="1"/>
</dbReference>
<dbReference type="RefSeq" id="WP_129187669.1">
    <property type="nucleotide sequence ID" value="NZ_CP035493.1"/>
</dbReference>
<dbReference type="PANTHER" id="PTHR45790">
    <property type="entry name" value="SIROHEME SYNTHASE-RELATED"/>
    <property type="match status" value="1"/>
</dbReference>
<name>A0A4P6F5W4_9MICO</name>
<reference evidence="7 8" key="1">
    <citation type="submission" date="2019-01" db="EMBL/GenBank/DDBJ databases">
        <title>Genome sequencing of strain FW10M-9.</title>
        <authorList>
            <person name="Heo J."/>
            <person name="Kim S.-J."/>
            <person name="Kim J.-S."/>
            <person name="Hong S.-B."/>
            <person name="Kwon S.-W."/>
        </authorList>
    </citation>
    <scope>NUCLEOTIDE SEQUENCE [LARGE SCALE GENOMIC DNA]</scope>
    <source>
        <strain evidence="7 8">FW10M-9</strain>
    </source>
</reference>
<dbReference type="FunFam" id="3.40.1010.10:FF:000001">
    <property type="entry name" value="Siroheme synthase"/>
    <property type="match status" value="1"/>
</dbReference>
<dbReference type="OrthoDB" id="9815856at2"/>
<sequence length="260" mass="26403">MTGKVWLVGGGPGDPDLITVKGLRLLEDADVIVVDRLGPRALLDTLPRVLSGQTPVIDVGKQPGHHPVRQAEINEILVEQALAGRKVVRLKGGDPYVLGRGGEEVAACVAAGIPVEVVPGVTSAVSVPAAAGIPLTHRGVARAFTVISGHDDVSGLLGGVPGGPEHTVVLLMAIAGLSHTAWALVAGGRSEDTPVAIVEDGYGPRQRTTIATLGTVAQVAAEAGVRNPAVVVVGDVVTLAPDWVGEVAGGTRLWATPQPA</sequence>
<keyword evidence="3 7" id="KW-0808">Transferase</keyword>
<keyword evidence="2 7" id="KW-0489">Methyltransferase</keyword>
<dbReference type="GO" id="GO:0019354">
    <property type="term" value="P:siroheme biosynthetic process"/>
    <property type="evidence" value="ECO:0007669"/>
    <property type="project" value="InterPro"/>
</dbReference>
<dbReference type="InterPro" id="IPR000878">
    <property type="entry name" value="4pyrrol_Mease"/>
</dbReference>
<dbReference type="Gene3D" id="3.40.1010.10">
    <property type="entry name" value="Cobalt-precorrin-4 Transmethylase, Domain 1"/>
    <property type="match status" value="1"/>
</dbReference>
<dbReference type="InterPro" id="IPR014776">
    <property type="entry name" value="4pyrrole_Mease_sub2"/>
</dbReference>
<organism evidence="7 8">
    <name type="scientific">Xylanimonas protaetiae</name>
    <dbReference type="NCBI Taxonomy" id="2509457"/>
    <lineage>
        <taxon>Bacteria</taxon>
        <taxon>Bacillati</taxon>
        <taxon>Actinomycetota</taxon>
        <taxon>Actinomycetes</taxon>
        <taxon>Micrococcales</taxon>
        <taxon>Promicromonosporaceae</taxon>
        <taxon>Xylanimonas</taxon>
    </lineage>
</organism>
<evidence type="ECO:0000256" key="3">
    <source>
        <dbReference type="ARBA" id="ARBA00022679"/>
    </source>
</evidence>
<dbReference type="GO" id="GO:0032259">
    <property type="term" value="P:methylation"/>
    <property type="evidence" value="ECO:0007669"/>
    <property type="project" value="UniProtKB-KW"/>
</dbReference>
<evidence type="ECO:0000256" key="2">
    <source>
        <dbReference type="ARBA" id="ARBA00022603"/>
    </source>
</evidence>
<dbReference type="InterPro" id="IPR050161">
    <property type="entry name" value="Siro_Cobalamin_biosynth"/>
</dbReference>
<dbReference type="InterPro" id="IPR006366">
    <property type="entry name" value="CobA/CysG_C"/>
</dbReference>
<evidence type="ECO:0000313" key="8">
    <source>
        <dbReference type="Proteomes" id="UP000292118"/>
    </source>
</evidence>
<dbReference type="Pfam" id="PF00590">
    <property type="entry name" value="TP_methylase"/>
    <property type="match status" value="1"/>
</dbReference>
<dbReference type="GO" id="GO:0004851">
    <property type="term" value="F:uroporphyrin-III C-methyltransferase activity"/>
    <property type="evidence" value="ECO:0007669"/>
    <property type="project" value="UniProtKB-EC"/>
</dbReference>
<accession>A0A4P6F5W4</accession>
<dbReference type="NCBIfam" id="NF004790">
    <property type="entry name" value="PRK06136.1"/>
    <property type="match status" value="1"/>
</dbReference>